<dbReference type="RefSeq" id="WP_189019538.1">
    <property type="nucleotide sequence ID" value="NZ_BMPM01000007.1"/>
</dbReference>
<sequence>MALAELRPRHRPVWIRIVAAVCVLLTAWHIFATFLWVAPASGLRDLVPGKTLSNYMLPVFGQSWSVFAPDPINGNVTIKVRAILGGDEKKPTDWVNATEAELDMTHHNLFPPRATMLGLQQATEYKQSFDKLTAAQKKTVAAGYYKGENWQDRLEKAITAGVATGATKAASEKNTKTFLAQERRTAAYATQVAKAVWGSSVTAVQFQVSRQNVTPFADRDRPDAKPPAVTVLDSGWRGTLVFPGQNESLFSEVFSNLKGVK</sequence>
<feature type="transmembrane region" description="Helical" evidence="1">
    <location>
        <begin position="13"/>
        <end position="38"/>
    </location>
</feature>
<evidence type="ECO:0000313" key="2">
    <source>
        <dbReference type="EMBL" id="MFK4637409.1"/>
    </source>
</evidence>
<dbReference type="Proteomes" id="UP001620520">
    <property type="component" value="Unassembled WGS sequence"/>
</dbReference>
<protein>
    <submittedName>
        <fullName evidence="2">Uncharacterized protein</fullName>
    </submittedName>
</protein>
<evidence type="ECO:0000313" key="3">
    <source>
        <dbReference type="Proteomes" id="UP001620520"/>
    </source>
</evidence>
<dbReference type="InterPro" id="IPR043857">
    <property type="entry name" value="DUF5819"/>
</dbReference>
<proteinExistence type="predicted"/>
<keyword evidence="1" id="KW-0472">Membrane</keyword>
<gene>
    <name evidence="2" type="ORF">ABIA52_000298</name>
</gene>
<name>A0ABW8N085_9MICC</name>
<reference evidence="2 3" key="1">
    <citation type="submission" date="2024-10" db="EMBL/GenBank/DDBJ databases">
        <title>Novel secondary metabolite-producing bacteria for plant disease control.</title>
        <authorList>
            <person name="Chevrette M."/>
        </authorList>
    </citation>
    <scope>NUCLEOTIDE SEQUENCE [LARGE SCALE GENOMIC DNA]</scope>
    <source>
        <strain evidence="2 3">J30 TE3557</strain>
    </source>
</reference>
<accession>A0ABW8N085</accession>
<keyword evidence="3" id="KW-1185">Reference proteome</keyword>
<evidence type="ECO:0000256" key="1">
    <source>
        <dbReference type="SAM" id="Phobius"/>
    </source>
</evidence>
<keyword evidence="1" id="KW-1133">Transmembrane helix</keyword>
<comment type="caution">
    <text evidence="2">The sequence shown here is derived from an EMBL/GenBank/DDBJ whole genome shotgun (WGS) entry which is preliminary data.</text>
</comment>
<dbReference type="EMBL" id="JBIYEW010000003">
    <property type="protein sequence ID" value="MFK4637409.1"/>
    <property type="molecule type" value="Genomic_DNA"/>
</dbReference>
<organism evidence="2 3">
    <name type="scientific">Paenarthrobacter histidinolovorans</name>
    <dbReference type="NCBI Taxonomy" id="43664"/>
    <lineage>
        <taxon>Bacteria</taxon>
        <taxon>Bacillati</taxon>
        <taxon>Actinomycetota</taxon>
        <taxon>Actinomycetes</taxon>
        <taxon>Micrococcales</taxon>
        <taxon>Micrococcaceae</taxon>
        <taxon>Paenarthrobacter</taxon>
    </lineage>
</organism>
<dbReference type="Pfam" id="PF19136">
    <property type="entry name" value="DUF5819"/>
    <property type="match status" value="1"/>
</dbReference>
<keyword evidence="1" id="KW-0812">Transmembrane</keyword>